<dbReference type="EMBL" id="JTEO01000005">
    <property type="protein sequence ID" value="MCQ6963296.1"/>
    <property type="molecule type" value="Genomic_DNA"/>
</dbReference>
<dbReference type="Gene3D" id="2.30.110.10">
    <property type="entry name" value="Electron Transport, Fmn-binding Protein, Chain A"/>
    <property type="match status" value="1"/>
</dbReference>
<proteinExistence type="predicted"/>
<dbReference type="SUPFAM" id="SSF50475">
    <property type="entry name" value="FMN-binding split barrel"/>
    <property type="match status" value="1"/>
</dbReference>
<evidence type="ECO:0000313" key="2">
    <source>
        <dbReference type="Proteomes" id="UP001206983"/>
    </source>
</evidence>
<name>A0AAE3HB25_9EURY</name>
<dbReference type="RefSeq" id="WP_256623136.1">
    <property type="nucleotide sequence ID" value="NZ_JTEO01000005.1"/>
</dbReference>
<sequence>MRRSDKEIHDAGLLQSILEAPVCRLGLCSDNIPYVVPMNFAYRDKVIYLHAATEGKKLDIIRTNPLVCFEMEHRTELVSSETACNWGMKYYSIIGWGNASLIEDPAGKAEALNIIMEKYAGQGACSFPVDALEKIVVIRITITKMTGKKSGY</sequence>
<evidence type="ECO:0000313" key="1">
    <source>
        <dbReference type="EMBL" id="MCQ6963296.1"/>
    </source>
</evidence>
<dbReference type="PANTHER" id="PTHR34071:SF2">
    <property type="entry name" value="FLAVIN-NUCLEOTIDE-BINDING PROTEIN"/>
    <property type="match status" value="1"/>
</dbReference>
<reference evidence="1 2" key="1">
    <citation type="journal article" date="2011" name="Appl. Environ. Microbiol.">
        <title>Methanogenic archaea isolated from Taiwan's Chelungpu fault.</title>
        <authorList>
            <person name="Wu S.Y."/>
            <person name="Lai M.C."/>
        </authorList>
    </citation>
    <scope>NUCLEOTIDE SEQUENCE [LARGE SCALE GENOMIC DNA]</scope>
    <source>
        <strain evidence="1 2">St545Mb</strain>
    </source>
</reference>
<dbReference type="AlphaFoldDB" id="A0AAE3HB25"/>
<keyword evidence="2" id="KW-1185">Reference proteome</keyword>
<dbReference type="PANTHER" id="PTHR34071">
    <property type="entry name" value="5-NITROIMIDAZOLE ANTIBIOTICS RESISTANCE PROTEIN, NIMA-FAMILY-RELATED PROTEIN-RELATED"/>
    <property type="match status" value="1"/>
</dbReference>
<dbReference type="InterPro" id="IPR024747">
    <property type="entry name" value="Pyridox_Oxase-rel"/>
</dbReference>
<organism evidence="1 2">
    <name type="scientific">Methanolobus chelungpuianus</name>
    <dbReference type="NCBI Taxonomy" id="502115"/>
    <lineage>
        <taxon>Archaea</taxon>
        <taxon>Methanobacteriati</taxon>
        <taxon>Methanobacteriota</taxon>
        <taxon>Stenosarchaea group</taxon>
        <taxon>Methanomicrobia</taxon>
        <taxon>Methanosarcinales</taxon>
        <taxon>Methanosarcinaceae</taxon>
        <taxon>Methanolobus</taxon>
    </lineage>
</organism>
<comment type="caution">
    <text evidence="1">The sequence shown here is derived from an EMBL/GenBank/DDBJ whole genome shotgun (WGS) entry which is preliminary data.</text>
</comment>
<protein>
    <submittedName>
        <fullName evidence="1">Pyridoxamine 5'-phosphate oxidase</fullName>
    </submittedName>
</protein>
<dbReference type="Proteomes" id="UP001206983">
    <property type="component" value="Unassembled WGS sequence"/>
</dbReference>
<gene>
    <name evidence="1" type="ORF">PV02_09200</name>
</gene>
<accession>A0AAE3HB25</accession>
<dbReference type="Pfam" id="PF12900">
    <property type="entry name" value="Pyridox_ox_2"/>
    <property type="match status" value="1"/>
</dbReference>
<dbReference type="InterPro" id="IPR012349">
    <property type="entry name" value="Split_barrel_FMN-bd"/>
</dbReference>